<dbReference type="InterPro" id="IPR043140">
    <property type="entry name" value="Ribosomal_uS14_sf"/>
</dbReference>
<dbReference type="RefSeq" id="XP_072820029.1">
    <property type="nucleotide sequence ID" value="XM_072963928.1"/>
</dbReference>
<protein>
    <submittedName>
        <fullName evidence="2">Small ribosomal subunit protein uS14-like</fullName>
    </submittedName>
</protein>
<reference evidence="2" key="1">
    <citation type="submission" date="2025-08" db="UniProtKB">
        <authorList>
            <consortium name="RefSeq"/>
        </authorList>
    </citation>
    <scope>IDENTIFICATION</scope>
</reference>
<gene>
    <name evidence="2" type="primary">LOC140697092</name>
</gene>
<evidence type="ECO:0000313" key="1">
    <source>
        <dbReference type="Proteomes" id="UP001652581"/>
    </source>
</evidence>
<keyword evidence="1" id="KW-1185">Reference proteome</keyword>
<dbReference type="InterPro" id="IPR039744">
    <property type="entry name" value="RIbosomal_uS14_euk_arc"/>
</dbReference>
<dbReference type="PANTHER" id="PTHR12010:SF25">
    <property type="entry name" value="40S RIBOSOMAL PROTEIN S29 PSEUDOGENE"/>
    <property type="match status" value="1"/>
</dbReference>
<organism evidence="1 2">
    <name type="scientific">Vicugna pacos</name>
    <name type="common">Alpaca</name>
    <name type="synonym">Lama pacos</name>
    <dbReference type="NCBI Taxonomy" id="30538"/>
    <lineage>
        <taxon>Eukaryota</taxon>
        <taxon>Metazoa</taxon>
        <taxon>Chordata</taxon>
        <taxon>Craniata</taxon>
        <taxon>Vertebrata</taxon>
        <taxon>Euteleostomi</taxon>
        <taxon>Mammalia</taxon>
        <taxon>Eutheria</taxon>
        <taxon>Laurasiatheria</taxon>
        <taxon>Artiodactyla</taxon>
        <taxon>Tylopoda</taxon>
        <taxon>Camelidae</taxon>
        <taxon>Vicugna</taxon>
    </lineage>
</organism>
<proteinExistence type="predicted"/>
<evidence type="ECO:0000313" key="2">
    <source>
        <dbReference type="RefSeq" id="XP_072820029.1"/>
    </source>
</evidence>
<dbReference type="Gene3D" id="4.10.830.10">
    <property type="entry name" value="30s Ribosomal Protein S14, Chain N"/>
    <property type="match status" value="1"/>
</dbReference>
<dbReference type="PANTHER" id="PTHR12010">
    <property type="entry name" value="40S RIBOSOMAL PROTEIN S29"/>
    <property type="match status" value="1"/>
</dbReference>
<accession>A0ABM5DGK1</accession>
<name>A0ABM5DGK1_VICPA</name>
<dbReference type="GeneID" id="140697092"/>
<dbReference type="Proteomes" id="UP001652581">
    <property type="component" value="Chromosome 6"/>
</dbReference>
<sequence length="53" mass="6447">MFHQELCWSHPRKYSQGSRSCHVCSTQHGLIQKYDLNMYSQCFCQYMEGYRLH</sequence>